<proteinExistence type="predicted"/>
<name>A0A521FG60_9BACL</name>
<keyword evidence="2" id="KW-1133">Transmembrane helix</keyword>
<feature type="transmembrane region" description="Helical" evidence="2">
    <location>
        <begin position="12"/>
        <end position="32"/>
    </location>
</feature>
<protein>
    <submittedName>
        <fullName evidence="3">Uncharacterized protein</fullName>
    </submittedName>
</protein>
<keyword evidence="2" id="KW-0472">Membrane</keyword>
<dbReference type="EMBL" id="FXTI01000019">
    <property type="protein sequence ID" value="SMO95177.1"/>
    <property type="molecule type" value="Genomic_DNA"/>
</dbReference>
<keyword evidence="4" id="KW-1185">Reference proteome</keyword>
<sequence>MLNEVFALPFKYPALMIAFFSILLSSGCSLMAKQMIDDTQKQLAEEQKEKTAKKASKEEQSPEEDEEPKADFPNNADAGLDSGKEGLVDTTKLEASNVTIFADNQNWKQIEHDNEEGYEYTAFTPDGRSSDLSQEMLGVQFFEGAHQQITVAQAAQVYKQEMQNDKNAKWTWNVISETQDEMLVELKIMGDPEQGEHGYGYVRFFTTDKGICALLYLSSNELSEEEQKKWQSLLQRADREDTTL</sequence>
<evidence type="ECO:0000313" key="4">
    <source>
        <dbReference type="Proteomes" id="UP000315636"/>
    </source>
</evidence>
<gene>
    <name evidence="3" type="ORF">SAMN06264849_11922</name>
</gene>
<feature type="compositionally biased region" description="Basic and acidic residues" evidence="1">
    <location>
        <begin position="42"/>
        <end position="60"/>
    </location>
</feature>
<evidence type="ECO:0000313" key="3">
    <source>
        <dbReference type="EMBL" id="SMO95177.1"/>
    </source>
</evidence>
<organism evidence="3 4">
    <name type="scientific">Melghirimyces algeriensis</name>
    <dbReference type="NCBI Taxonomy" id="910412"/>
    <lineage>
        <taxon>Bacteria</taxon>
        <taxon>Bacillati</taxon>
        <taxon>Bacillota</taxon>
        <taxon>Bacilli</taxon>
        <taxon>Bacillales</taxon>
        <taxon>Thermoactinomycetaceae</taxon>
        <taxon>Melghirimyces</taxon>
    </lineage>
</organism>
<dbReference type="AlphaFoldDB" id="A0A521FG60"/>
<accession>A0A521FG60</accession>
<evidence type="ECO:0000256" key="1">
    <source>
        <dbReference type="SAM" id="MobiDB-lite"/>
    </source>
</evidence>
<feature type="region of interest" description="Disordered" evidence="1">
    <location>
        <begin position="42"/>
        <end position="84"/>
    </location>
</feature>
<keyword evidence="2" id="KW-0812">Transmembrane</keyword>
<evidence type="ECO:0000256" key="2">
    <source>
        <dbReference type="SAM" id="Phobius"/>
    </source>
</evidence>
<dbReference type="Proteomes" id="UP000315636">
    <property type="component" value="Unassembled WGS sequence"/>
</dbReference>
<reference evidence="3 4" key="1">
    <citation type="submission" date="2017-05" db="EMBL/GenBank/DDBJ databases">
        <authorList>
            <person name="Varghese N."/>
            <person name="Submissions S."/>
        </authorList>
    </citation>
    <scope>NUCLEOTIDE SEQUENCE [LARGE SCALE GENOMIC DNA]</scope>
    <source>
        <strain evidence="3 4">DSM 45474</strain>
    </source>
</reference>